<dbReference type="RefSeq" id="WP_009147896.1">
    <property type="nucleotide sequence ID" value="NZ_CP121471.1"/>
</dbReference>
<dbReference type="InterPro" id="IPR012893">
    <property type="entry name" value="HipA-like_C"/>
</dbReference>
<keyword evidence="6" id="KW-1185">Reference proteome</keyword>
<dbReference type="PANTHER" id="PTHR37419:SF8">
    <property type="entry name" value="TOXIN YJJJ"/>
    <property type="match status" value="1"/>
</dbReference>
<evidence type="ECO:0000256" key="1">
    <source>
        <dbReference type="ARBA" id="ARBA00010164"/>
    </source>
</evidence>
<dbReference type="AlphaFoldDB" id="H8Z0S9"/>
<dbReference type="GO" id="GO:0004674">
    <property type="term" value="F:protein serine/threonine kinase activity"/>
    <property type="evidence" value="ECO:0007669"/>
    <property type="project" value="TreeGrafter"/>
</dbReference>
<evidence type="ECO:0000256" key="3">
    <source>
        <dbReference type="ARBA" id="ARBA00022777"/>
    </source>
</evidence>
<name>H8Z0S9_9GAMM</name>
<evidence type="ECO:0000313" key="6">
    <source>
        <dbReference type="Proteomes" id="UP000002964"/>
    </source>
</evidence>
<dbReference type="InterPro" id="IPR052028">
    <property type="entry name" value="HipA_Ser/Thr_kinase"/>
</dbReference>
<dbReference type="Pfam" id="PF07804">
    <property type="entry name" value="HipA_C"/>
    <property type="match status" value="1"/>
</dbReference>
<reference evidence="5 6" key="2">
    <citation type="submission" date="2011-11" db="EMBL/GenBank/DDBJ databases">
        <authorList>
            <consortium name="US DOE Joint Genome Institute"/>
            <person name="Lucas S."/>
            <person name="Han J."/>
            <person name="Lapidus A."/>
            <person name="Cheng J.-F."/>
            <person name="Goodwin L."/>
            <person name="Pitluck S."/>
            <person name="Peters L."/>
            <person name="Ovchinnikova G."/>
            <person name="Zhang X."/>
            <person name="Detter J.C."/>
            <person name="Han C."/>
            <person name="Tapia R."/>
            <person name="Land M."/>
            <person name="Hauser L."/>
            <person name="Kyrpides N."/>
            <person name="Ivanova N."/>
            <person name="Pagani I."/>
            <person name="Vogl K."/>
            <person name="Liu Z."/>
            <person name="Overmann J."/>
            <person name="Frigaard N.-U."/>
            <person name="Bryant D."/>
            <person name="Woyke T."/>
        </authorList>
    </citation>
    <scope>NUCLEOTIDE SEQUENCE [LARGE SCALE GENOMIC DNA]</scope>
    <source>
        <strain evidence="5 6">970</strain>
    </source>
</reference>
<sequence>MTTKQQLARDRLRTALARRSAVKAADLAMELGVSVPTLHRLLQESPEPILVAGKARRTRYALRRPLRGDTADLPLYAIDETGRATLLTRLATVFPSGCWMPLRDTDWPLTEEERDGWWDGLPYPLYDMRPQGFMGRQLARGAHQSFGVPENPNLWTDDHILFALSRIGTDLPGNLILGDSACERWQQDCHRPADPWRESETPARYLEAAEAALALGLAGSSAAGEFPKFTALRELSGSLTPHVLIKFSGADASPTVTRWSDLLICEHLALDYAQRLPTVVSARSRIIAHGGRTFLEVERFDRHGRFGRSPLISLETLNAALLGKDPCDWRPLADALVAAGLLSVEDGRSIHLIWWFGRLTANTDMHLGNLSFRPDQARLSLAPVYDMLPMLYAPLAGGELPTRSFEPPLPLPRERDTWLIACQAAADFWDAVRADMRISTGFRTLVRDHGALLRAAGERV</sequence>
<evidence type="ECO:0000259" key="4">
    <source>
        <dbReference type="Pfam" id="PF07804"/>
    </source>
</evidence>
<dbReference type="HOGENOM" id="CLU_050829_0_0_6"/>
<comment type="similarity">
    <text evidence="1">Belongs to the HipA Ser/Thr kinase family.</text>
</comment>
<dbReference type="GO" id="GO:0005829">
    <property type="term" value="C:cytosol"/>
    <property type="evidence" value="ECO:0007669"/>
    <property type="project" value="TreeGrafter"/>
</dbReference>
<accession>H8Z0S9</accession>
<dbReference type="STRING" id="631362.Thi970DRAFT_01515"/>
<keyword evidence="2" id="KW-0808">Transferase</keyword>
<dbReference type="Proteomes" id="UP000002964">
    <property type="component" value="Unassembled WGS sequence"/>
</dbReference>
<proteinExistence type="inferred from homology"/>
<feature type="domain" description="HipA-like C-terminal" evidence="4">
    <location>
        <begin position="220"/>
        <end position="392"/>
    </location>
</feature>
<evidence type="ECO:0000256" key="2">
    <source>
        <dbReference type="ARBA" id="ARBA00022679"/>
    </source>
</evidence>
<dbReference type="PANTHER" id="PTHR37419">
    <property type="entry name" value="SERINE/THREONINE-PROTEIN KINASE TOXIN HIPA"/>
    <property type="match status" value="1"/>
</dbReference>
<dbReference type="eggNOG" id="COG3550">
    <property type="taxonomic scope" value="Bacteria"/>
</dbReference>
<keyword evidence="3" id="KW-0418">Kinase</keyword>
<evidence type="ECO:0000313" key="5">
    <source>
        <dbReference type="EMBL" id="EIC21311.1"/>
    </source>
</evidence>
<dbReference type="OrthoDB" id="8555656at2"/>
<gene>
    <name evidence="5" type="ORF">Thi970DRAFT_01515</name>
</gene>
<dbReference type="NCBIfam" id="NF007297">
    <property type="entry name" value="PRK09775.1"/>
    <property type="match status" value="1"/>
</dbReference>
<reference evidence="6" key="1">
    <citation type="submission" date="2011-06" db="EMBL/GenBank/DDBJ databases">
        <authorList>
            <consortium name="US DOE Joint Genome Institute (JGI-PGF)"/>
            <person name="Lucas S."/>
            <person name="Han J."/>
            <person name="Lapidus A."/>
            <person name="Cheng J.-F."/>
            <person name="Goodwin L."/>
            <person name="Pitluck S."/>
            <person name="Peters L."/>
            <person name="Land M.L."/>
            <person name="Hauser L."/>
            <person name="Vogl K."/>
            <person name="Liu Z."/>
            <person name="Overmann J."/>
            <person name="Frigaard N.-U."/>
            <person name="Bryant D.A."/>
            <person name="Woyke T.J."/>
        </authorList>
    </citation>
    <scope>NUCLEOTIDE SEQUENCE [LARGE SCALE GENOMIC DNA]</scope>
    <source>
        <strain evidence="6">970</strain>
    </source>
</reference>
<protein>
    <submittedName>
        <fullName evidence="5">HipA-like protein</fullName>
    </submittedName>
</protein>
<dbReference type="EMBL" id="JH603169">
    <property type="protein sequence ID" value="EIC21311.1"/>
    <property type="molecule type" value="Genomic_DNA"/>
</dbReference>
<organism evidence="5 6">
    <name type="scientific">Thiorhodovibrio frisius</name>
    <dbReference type="NCBI Taxonomy" id="631362"/>
    <lineage>
        <taxon>Bacteria</taxon>
        <taxon>Pseudomonadati</taxon>
        <taxon>Pseudomonadota</taxon>
        <taxon>Gammaproteobacteria</taxon>
        <taxon>Chromatiales</taxon>
        <taxon>Chromatiaceae</taxon>
        <taxon>Thiorhodovibrio</taxon>
    </lineage>
</organism>